<evidence type="ECO:0000313" key="4">
    <source>
        <dbReference type="Proteomes" id="UP001374803"/>
    </source>
</evidence>
<accession>A0ABZ2LCW7</accession>
<feature type="compositionally biased region" description="Low complexity" evidence="1">
    <location>
        <begin position="40"/>
        <end position="58"/>
    </location>
</feature>
<feature type="region of interest" description="Disordered" evidence="1">
    <location>
        <begin position="195"/>
        <end position="246"/>
    </location>
</feature>
<keyword evidence="4" id="KW-1185">Reference proteome</keyword>
<dbReference type="SMART" id="SM00563">
    <property type="entry name" value="PlsC"/>
    <property type="match status" value="1"/>
</dbReference>
<dbReference type="PANTHER" id="PTHR22753">
    <property type="entry name" value="TRANSMEMBRANE PROTEIN 68"/>
    <property type="match status" value="1"/>
</dbReference>
<sequence>MTRKRRHASRGPQQGQSAAPPRDGQQPSHQTHQPGTNGTPHPQHQANQVQAQPQANQAHPKKRRRHKPHGATENPAITHERQAMRTGAKPLRGPIPHGSAATLPPDDEAPTESVQFIPHSPSSVPPTPSLRHQTLEFGEYSDFADSADEEEDDDEDGDEQTPTARRPRPEEPELVAAQIRELEAHLDAMIDQASTHVLPNVDDDDDDELRGGPGSNSDDSDPAPTVTSLGTGHSVRNVAGGPETEPTVFDTARELLSTDFYLRKWGRLGMRNRSEEIDDFGYDPVYDSKVRPLFDFLYDRYFRVETIGAGNIPAEGRCLLVANHSGTLPYDGAMIKTAVKREHPQHRDVRWLAEDFIFHFPFLGSFTNRIGAVRACQENAERLLRQEALVAVFPEGVKGIGKLYRDRYRLQRFGRGGFVKLCLRTNTPIVPVVVVGAEEANPMLLRVEYFARALGLPYIPVTPTFPLLGPAGLAPAPTKWKIIFGDLLDVASYGPEAADDELLVGRLAERVRTTIQDMLDKALGERKSVFFG</sequence>
<feature type="domain" description="Phospholipid/glycerol acyltransferase" evidence="2">
    <location>
        <begin position="318"/>
        <end position="437"/>
    </location>
</feature>
<reference evidence="3" key="1">
    <citation type="submission" date="2021-12" db="EMBL/GenBank/DDBJ databases">
        <title>Discovery of the Pendulisporaceae a myxobacterial family with distinct sporulation behavior and unique specialized metabolism.</title>
        <authorList>
            <person name="Garcia R."/>
            <person name="Popoff A."/>
            <person name="Bader C.D."/>
            <person name="Loehr J."/>
            <person name="Walesch S."/>
            <person name="Walt C."/>
            <person name="Boldt J."/>
            <person name="Bunk B."/>
            <person name="Haeckl F.J.F.P.J."/>
            <person name="Gunesch A.P."/>
            <person name="Birkelbach J."/>
            <person name="Nuebel U."/>
            <person name="Pietschmann T."/>
            <person name="Bach T."/>
            <person name="Mueller R."/>
        </authorList>
    </citation>
    <scope>NUCLEOTIDE SEQUENCE</scope>
    <source>
        <strain evidence="3">MSr11367</strain>
    </source>
</reference>
<keyword evidence="3" id="KW-0012">Acyltransferase</keyword>
<feature type="compositionally biased region" description="Basic residues" evidence="1">
    <location>
        <begin position="59"/>
        <end position="69"/>
    </location>
</feature>
<feature type="compositionally biased region" description="Polar residues" evidence="1">
    <location>
        <begin position="25"/>
        <end position="39"/>
    </location>
</feature>
<evidence type="ECO:0000259" key="2">
    <source>
        <dbReference type="SMART" id="SM00563"/>
    </source>
</evidence>
<dbReference type="PANTHER" id="PTHR22753:SF14">
    <property type="entry name" value="MONOACYLGLYCEROL_DIACYLGLYCEROL O-ACYLTRANSFERASE"/>
    <property type="match status" value="1"/>
</dbReference>
<protein>
    <submittedName>
        <fullName evidence="3">1-acyl-sn-glycerol-3-phosphate acyltransferase</fullName>
    </submittedName>
</protein>
<dbReference type="Pfam" id="PF01553">
    <property type="entry name" value="Acyltransferase"/>
    <property type="match status" value="1"/>
</dbReference>
<feature type="compositionally biased region" description="Acidic residues" evidence="1">
    <location>
        <begin position="145"/>
        <end position="159"/>
    </location>
</feature>
<dbReference type="GO" id="GO:0016746">
    <property type="term" value="F:acyltransferase activity"/>
    <property type="evidence" value="ECO:0007669"/>
    <property type="project" value="UniProtKB-KW"/>
</dbReference>
<keyword evidence="3" id="KW-0808">Transferase</keyword>
<dbReference type="Proteomes" id="UP001374803">
    <property type="component" value="Chromosome"/>
</dbReference>
<name>A0ABZ2LCW7_9BACT</name>
<evidence type="ECO:0000256" key="1">
    <source>
        <dbReference type="SAM" id="MobiDB-lite"/>
    </source>
</evidence>
<dbReference type="EMBL" id="CP089983">
    <property type="protein sequence ID" value="WXB08749.1"/>
    <property type="molecule type" value="Genomic_DNA"/>
</dbReference>
<proteinExistence type="predicted"/>
<organism evidence="3 4">
    <name type="scientific">Pendulispora rubella</name>
    <dbReference type="NCBI Taxonomy" id="2741070"/>
    <lineage>
        <taxon>Bacteria</taxon>
        <taxon>Pseudomonadati</taxon>
        <taxon>Myxococcota</taxon>
        <taxon>Myxococcia</taxon>
        <taxon>Myxococcales</taxon>
        <taxon>Sorangiineae</taxon>
        <taxon>Pendulisporaceae</taxon>
        <taxon>Pendulispora</taxon>
    </lineage>
</organism>
<dbReference type="CDD" id="cd07987">
    <property type="entry name" value="LPLAT_MGAT-like"/>
    <property type="match status" value="1"/>
</dbReference>
<feature type="region of interest" description="Disordered" evidence="1">
    <location>
        <begin position="1"/>
        <end position="173"/>
    </location>
</feature>
<dbReference type="InterPro" id="IPR002123">
    <property type="entry name" value="Plipid/glycerol_acylTrfase"/>
</dbReference>
<evidence type="ECO:0000313" key="3">
    <source>
        <dbReference type="EMBL" id="WXB08749.1"/>
    </source>
</evidence>
<dbReference type="SUPFAM" id="SSF69593">
    <property type="entry name" value="Glycerol-3-phosphate (1)-acyltransferase"/>
    <property type="match status" value="1"/>
</dbReference>
<dbReference type="RefSeq" id="WP_394838425.1">
    <property type="nucleotide sequence ID" value="NZ_CP089929.1"/>
</dbReference>
<gene>
    <name evidence="3" type="ORF">LVJ94_16100</name>
</gene>